<evidence type="ECO:0000259" key="5">
    <source>
        <dbReference type="Pfam" id="PF09084"/>
    </source>
</evidence>
<keyword evidence="3 4" id="KW-0732">Signal</keyword>
<dbReference type="PANTHER" id="PTHR30024">
    <property type="entry name" value="ALIPHATIC SULFONATES-BINDING PROTEIN-RELATED"/>
    <property type="match status" value="1"/>
</dbReference>
<comment type="similarity">
    <text evidence="2">Belongs to the bacterial solute-binding protein SsuA/TauA family.</text>
</comment>
<dbReference type="InterPro" id="IPR015168">
    <property type="entry name" value="SsuA/THI5"/>
</dbReference>
<name>A0A346A2G6_9HYPH</name>
<dbReference type="GO" id="GO:0042597">
    <property type="term" value="C:periplasmic space"/>
    <property type="evidence" value="ECO:0007669"/>
    <property type="project" value="UniProtKB-SubCell"/>
</dbReference>
<dbReference type="PROSITE" id="PS51257">
    <property type="entry name" value="PROKAR_LIPOPROTEIN"/>
    <property type="match status" value="1"/>
</dbReference>
<evidence type="ECO:0000313" key="7">
    <source>
        <dbReference type="Proteomes" id="UP000254889"/>
    </source>
</evidence>
<feature type="signal peptide" evidence="4">
    <location>
        <begin position="1"/>
        <end position="23"/>
    </location>
</feature>
<dbReference type="RefSeq" id="WP_115693742.1">
    <property type="nucleotide sequence ID" value="NZ_CP031417.1"/>
</dbReference>
<dbReference type="AlphaFoldDB" id="A0A346A2G6"/>
<gene>
    <name evidence="6" type="ORF">DW352_24265</name>
</gene>
<keyword evidence="7" id="KW-1185">Reference proteome</keyword>
<sequence>MRLLGIAAGIVAAVLSGAGCASAQTPLKIGVVSRTIFYLPAWIAAEQGFFKAEGIDPSIEVYNDAHKIFTDLKAGTIQIGISSIESVVQDGYKGGSMRLIAGTAQRPPHYIIAQPEIKTLADLKGKTIGVVSMHEGTTFFVKDIARKGGFAVADVKVEAVGGSPARARLLKERKIDAGLQPYPLSYEAEADGFSNLGPIADLVPDYQFTSVMVDNMWAATNRDLVVRFLRALRKGTDYMFAHPDASATLGAKELRTSPANAKRALEDTARMDVMARDLSLTDLSLRRVFATMQEAEVMGRDSSYDRGKFVDDSYLNDSRR</sequence>
<accession>A0A346A2G6</accession>
<dbReference type="KEGG" id="ptaw:DW352_24265"/>
<dbReference type="Pfam" id="PF09084">
    <property type="entry name" value="NMT1"/>
    <property type="match status" value="1"/>
</dbReference>
<dbReference type="Gene3D" id="3.40.190.10">
    <property type="entry name" value="Periplasmic binding protein-like II"/>
    <property type="match status" value="2"/>
</dbReference>
<dbReference type="OrthoDB" id="7431968at2"/>
<evidence type="ECO:0000256" key="2">
    <source>
        <dbReference type="ARBA" id="ARBA00010742"/>
    </source>
</evidence>
<feature type="domain" description="SsuA/THI5-like" evidence="5">
    <location>
        <begin position="40"/>
        <end position="245"/>
    </location>
</feature>
<dbReference type="PANTHER" id="PTHR30024:SF47">
    <property type="entry name" value="TAURINE-BINDING PERIPLASMIC PROTEIN"/>
    <property type="match status" value="1"/>
</dbReference>
<evidence type="ECO:0000256" key="1">
    <source>
        <dbReference type="ARBA" id="ARBA00004418"/>
    </source>
</evidence>
<protein>
    <submittedName>
        <fullName evidence="6">ABC transporter substrate-binding protein</fullName>
    </submittedName>
</protein>
<reference evidence="6 7" key="1">
    <citation type="submission" date="2018-07" db="EMBL/GenBank/DDBJ databases">
        <authorList>
            <person name="Quirk P.G."/>
            <person name="Krulwich T.A."/>
        </authorList>
    </citation>
    <scope>NUCLEOTIDE SEQUENCE [LARGE SCALE GENOMIC DNA]</scope>
    <source>
        <strain evidence="6 7">CC-BB4</strain>
    </source>
</reference>
<comment type="subcellular location">
    <subcellularLocation>
        <location evidence="1">Periplasm</location>
    </subcellularLocation>
</comment>
<organism evidence="6 7">
    <name type="scientific">Pseudolabrys taiwanensis</name>
    <dbReference type="NCBI Taxonomy" id="331696"/>
    <lineage>
        <taxon>Bacteria</taxon>
        <taxon>Pseudomonadati</taxon>
        <taxon>Pseudomonadota</taxon>
        <taxon>Alphaproteobacteria</taxon>
        <taxon>Hyphomicrobiales</taxon>
        <taxon>Xanthobacteraceae</taxon>
        <taxon>Pseudolabrys</taxon>
    </lineage>
</organism>
<evidence type="ECO:0000256" key="4">
    <source>
        <dbReference type="SAM" id="SignalP"/>
    </source>
</evidence>
<dbReference type="EMBL" id="CP031417">
    <property type="protein sequence ID" value="AXK83363.1"/>
    <property type="molecule type" value="Genomic_DNA"/>
</dbReference>
<proteinExistence type="inferred from homology"/>
<dbReference type="SUPFAM" id="SSF53850">
    <property type="entry name" value="Periplasmic binding protein-like II"/>
    <property type="match status" value="1"/>
</dbReference>
<feature type="chain" id="PRO_5017055499" evidence="4">
    <location>
        <begin position="24"/>
        <end position="320"/>
    </location>
</feature>
<evidence type="ECO:0000256" key="3">
    <source>
        <dbReference type="ARBA" id="ARBA00022729"/>
    </source>
</evidence>
<dbReference type="Proteomes" id="UP000254889">
    <property type="component" value="Chromosome"/>
</dbReference>
<evidence type="ECO:0000313" key="6">
    <source>
        <dbReference type="EMBL" id="AXK83363.1"/>
    </source>
</evidence>